<name>A0AC61MU76_9FIRM</name>
<evidence type="ECO:0000313" key="2">
    <source>
        <dbReference type="Proteomes" id="UP000595814"/>
    </source>
</evidence>
<evidence type="ECO:0000313" key="1">
    <source>
        <dbReference type="EMBL" id="QQK07691.1"/>
    </source>
</evidence>
<proteinExistence type="predicted"/>
<keyword evidence="2" id="KW-1185">Reference proteome</keyword>
<dbReference type="Proteomes" id="UP000595814">
    <property type="component" value="Chromosome"/>
</dbReference>
<keyword evidence="1" id="KW-0378">Hydrolase</keyword>
<organism evidence="1 2">
    <name type="scientific">Miniphocaeibacter halophilus</name>
    <dbReference type="NCBI Taxonomy" id="2931922"/>
    <lineage>
        <taxon>Bacteria</taxon>
        <taxon>Bacillati</taxon>
        <taxon>Bacillota</taxon>
        <taxon>Tissierellia</taxon>
        <taxon>Tissierellales</taxon>
        <taxon>Peptoniphilaceae</taxon>
        <taxon>Miniphocaeibacter</taxon>
    </lineage>
</organism>
<dbReference type="EC" id="3.4.23.36" evidence="1"/>
<reference evidence="1 2" key="1">
    <citation type="journal article" date="2022" name="Int. J. Syst. Evol. Microbiol.">
        <title>Miniphocaeibacter halophilus sp. nov., an ammonium-tolerant acetate-producing bacterium isolated from a biogas system.</title>
        <authorList>
            <person name="Schnurer A."/>
            <person name="Singh A."/>
            <person name="Bi S."/>
            <person name="Qiao W."/>
            <person name="Westerholm M."/>
        </authorList>
    </citation>
    <scope>NUCLEOTIDE SEQUENCE [LARGE SCALE GENOMIC DNA]</scope>
    <source>
        <strain evidence="1 2">AMB_01</strain>
    </source>
</reference>
<sequence length="152" mass="16896">MLSGILIALALIIDQFTKYKALGLKNNSIELIGKKLQLVYVENRGAAFGFFQNKKIILLAVTIIIILALVVTLIKNYSKFSLISLISLSLIIGGAIGNLIDRIFRGYVIDFISYTFFNGYEFPVFNFADIFVVSGCILLIIAIIFTKDFEGV</sequence>
<dbReference type="EMBL" id="CP066744">
    <property type="protein sequence ID" value="QQK07691.1"/>
    <property type="molecule type" value="Genomic_DNA"/>
</dbReference>
<accession>A0AC61MU76</accession>
<protein>
    <submittedName>
        <fullName evidence="1">Signal peptidase II</fullName>
        <ecNumber evidence="1">3.4.23.36</ecNumber>
    </submittedName>
</protein>
<gene>
    <name evidence="1" type="primary">lspA</name>
    <name evidence="1" type="ORF">JFY71_10430</name>
</gene>